<dbReference type="RefSeq" id="WP_109623129.1">
    <property type="nucleotide sequence ID" value="NZ_QGDO01000012.1"/>
</dbReference>
<gene>
    <name evidence="3" type="ORF">BC781_1124</name>
</gene>
<evidence type="ECO:0000313" key="4">
    <source>
        <dbReference type="Proteomes" id="UP000245535"/>
    </source>
</evidence>
<dbReference type="OrthoDB" id="571052at2"/>
<comment type="caution">
    <text evidence="3">The sequence shown here is derived from an EMBL/GenBank/DDBJ whole genome shotgun (WGS) entry which is preliminary data.</text>
</comment>
<dbReference type="PANTHER" id="PTHR46526:SF1">
    <property type="entry name" value="CHORDIN"/>
    <property type="match status" value="1"/>
</dbReference>
<evidence type="ECO:0000313" key="3">
    <source>
        <dbReference type="EMBL" id="PWJ33657.1"/>
    </source>
</evidence>
<dbReference type="InterPro" id="IPR052278">
    <property type="entry name" value="Chordin-like_regulators"/>
</dbReference>
<proteinExistence type="predicted"/>
<organism evidence="3 4">
    <name type="scientific">Sediminitomix flava</name>
    <dbReference type="NCBI Taxonomy" id="379075"/>
    <lineage>
        <taxon>Bacteria</taxon>
        <taxon>Pseudomonadati</taxon>
        <taxon>Bacteroidota</taxon>
        <taxon>Cytophagia</taxon>
        <taxon>Cytophagales</taxon>
        <taxon>Flammeovirgaceae</taxon>
        <taxon>Sediminitomix</taxon>
    </lineage>
</organism>
<dbReference type="Proteomes" id="UP000245535">
    <property type="component" value="Unassembled WGS sequence"/>
</dbReference>
<dbReference type="PROSITE" id="PS51257">
    <property type="entry name" value="PROKAR_LIPOPROTEIN"/>
    <property type="match status" value="1"/>
</dbReference>
<feature type="region of interest" description="Disordered" evidence="1">
    <location>
        <begin position="804"/>
        <end position="860"/>
    </location>
</feature>
<feature type="domain" description="CHRD" evidence="2">
    <location>
        <begin position="296"/>
        <end position="424"/>
    </location>
</feature>
<dbReference type="InterPro" id="IPR010895">
    <property type="entry name" value="CHRD"/>
</dbReference>
<accession>A0A315YVN9</accession>
<dbReference type="Pfam" id="PF07452">
    <property type="entry name" value="CHRD"/>
    <property type="match status" value="6"/>
</dbReference>
<evidence type="ECO:0000256" key="1">
    <source>
        <dbReference type="SAM" id="MobiDB-lite"/>
    </source>
</evidence>
<evidence type="ECO:0000259" key="2">
    <source>
        <dbReference type="PROSITE" id="PS50933"/>
    </source>
</evidence>
<dbReference type="PROSITE" id="PS50933">
    <property type="entry name" value="CHRD"/>
    <property type="match status" value="1"/>
</dbReference>
<keyword evidence="4" id="KW-1185">Reference proteome</keyword>
<name>A0A315YVN9_SEDFL</name>
<dbReference type="SMART" id="SM00754">
    <property type="entry name" value="CHRD"/>
    <property type="match status" value="4"/>
</dbReference>
<reference evidence="3 4" key="1">
    <citation type="submission" date="2018-03" db="EMBL/GenBank/DDBJ databases">
        <title>Genomic Encyclopedia of Archaeal and Bacterial Type Strains, Phase II (KMG-II): from individual species to whole genera.</title>
        <authorList>
            <person name="Goeker M."/>
        </authorList>
    </citation>
    <scope>NUCLEOTIDE SEQUENCE [LARGE SCALE GENOMIC DNA]</scope>
    <source>
        <strain evidence="3 4">DSM 28229</strain>
    </source>
</reference>
<dbReference type="AlphaFoldDB" id="A0A315YVN9"/>
<dbReference type="GO" id="GO:0005615">
    <property type="term" value="C:extracellular space"/>
    <property type="evidence" value="ECO:0007669"/>
    <property type="project" value="TreeGrafter"/>
</dbReference>
<sequence>MKKWIFRITLLIVCCGIGVSCEKDEDDAVVANQSEASDVLQEWTISLSPQMLIPGISDRDETASAKLTLLTDFRLAYEISVTGLADTDSLTSAQINAGNPVENGEEFIALVDGDSLLFDKDANIIDTLQLTEAEANNLQNEAYYISISSEEEPDGLLRGQVDEKIASAADVELLPANQVPAIEDLTETGEAYLRLTVENKLYTKIEVSDLSSPDTLMTATINEGAEGEVGDTLVDLTAESAFDSSQSLISVIDLEEDVANSIKNVAAYINVTSSTYPDGLMRGQIDGNISSIPQEAIFELDVLLSAQMQVPALTDREETGSAELTLFNDYTLAYKLSVDDLSGSDQLTVAHIHSGSPVQNGEVVITLVANDSISMFDEEGIFEDTIQLTKEEAKSLMNDALYINVHSMEAESGLVRGQIDEEIVLAADIPMSYEQVIDSVGSRTETGDAVFRIAKSNAIYTKLTVDNLASGDTLTIAGIYAGMSDETGDLLVDLTMDSTFNEEGVLCSKVQVDDTEILETIKHGSSYIQVSSSQLPDGLVRGQINENSEIIPQIIMSWDVEISPSFQVPAVADRMESGTATLYLQYGNTLKYEIQVNDLSSSDILTNAHIHFGNPIENGGIFITLVDGDSMTFDENGFFENTLELTKEQADSLMDGSYYINVHSSEAESGLLRGQLDVEITYAEDIALTTEEVIPSVSGRSETGTAILRLTDDHTLYYDLSVLDLQTDDTLSSAGIYEGITGETGDLVLDLSPDSTFTSDSTGLSVSGALELEPETSIIITEASSYIAVFSSLLPDGLLRGQIMDVGENGDDDSDDNGDTDGDDTADGDEDDDSEDDSSDGEDSADNDTGGDSSSYEEGR</sequence>
<protein>
    <submittedName>
        <fullName evidence="3">CHRD domain-containing protein</fullName>
    </submittedName>
</protein>
<feature type="compositionally biased region" description="Polar residues" evidence="1">
    <location>
        <begin position="850"/>
        <end position="860"/>
    </location>
</feature>
<feature type="compositionally biased region" description="Acidic residues" evidence="1">
    <location>
        <begin position="808"/>
        <end position="846"/>
    </location>
</feature>
<dbReference type="PANTHER" id="PTHR46526">
    <property type="entry name" value="CHORDIN"/>
    <property type="match status" value="1"/>
</dbReference>
<dbReference type="GO" id="GO:0036122">
    <property type="term" value="F:BMP binding"/>
    <property type="evidence" value="ECO:0007669"/>
    <property type="project" value="TreeGrafter"/>
</dbReference>
<dbReference type="EMBL" id="QGDO01000012">
    <property type="protein sequence ID" value="PWJ33657.1"/>
    <property type="molecule type" value="Genomic_DNA"/>
</dbReference>